<dbReference type="OrthoDB" id="9789125at2"/>
<name>A0A0B5BD60_9BACT</name>
<dbReference type="InterPro" id="IPR002869">
    <property type="entry name" value="Pyrv_flavodox_OxRed_cen"/>
</dbReference>
<evidence type="ECO:0000313" key="4">
    <source>
        <dbReference type="Proteomes" id="UP000057609"/>
    </source>
</evidence>
<dbReference type="AlphaFoldDB" id="A0A0B5BD60"/>
<sequence length="178" mass="18540">MRHDVFIAGFGGQGVLLAGNLLCYAAIIEGKNVSFFPSYGVEKRGGAAMCTVVIADDEVGSPVVGNPSVALVLNQASFDKFATRIKAGGLCIVNSSLIDVAGLTRTDIEVIAIPMNDIAVELGDPRMVNMVAVGAYAAKTGAVAVGTLEEALRQTLPERNHRFIPANVRAIEVGAGRV</sequence>
<evidence type="ECO:0000259" key="2">
    <source>
        <dbReference type="Pfam" id="PF01558"/>
    </source>
</evidence>
<accession>A0A0B5BD60</accession>
<dbReference type="PANTHER" id="PTHR42730">
    <property type="entry name" value="2-OXOGLUTARATE SYNTHASE SUBUNIT KORC"/>
    <property type="match status" value="1"/>
</dbReference>
<dbReference type="PANTHER" id="PTHR42730:SF1">
    <property type="entry name" value="2-OXOGLUTARATE SYNTHASE SUBUNIT KORC"/>
    <property type="match status" value="1"/>
</dbReference>
<evidence type="ECO:0000313" key="3">
    <source>
        <dbReference type="EMBL" id="AJE03034.1"/>
    </source>
</evidence>
<organism evidence="3 4">
    <name type="scientific">Geobacter pickeringii</name>
    <dbReference type="NCBI Taxonomy" id="345632"/>
    <lineage>
        <taxon>Bacteria</taxon>
        <taxon>Pseudomonadati</taxon>
        <taxon>Thermodesulfobacteriota</taxon>
        <taxon>Desulfuromonadia</taxon>
        <taxon>Geobacterales</taxon>
        <taxon>Geobacteraceae</taxon>
        <taxon>Geobacter</taxon>
    </lineage>
</organism>
<dbReference type="STRING" id="345632.GPICK_06315"/>
<dbReference type="SUPFAM" id="SSF53323">
    <property type="entry name" value="Pyruvate-ferredoxin oxidoreductase, PFOR, domain III"/>
    <property type="match status" value="1"/>
</dbReference>
<feature type="domain" description="Pyruvate/ketoisovalerate oxidoreductase catalytic" evidence="2">
    <location>
        <begin position="11"/>
        <end position="174"/>
    </location>
</feature>
<keyword evidence="1" id="KW-0560">Oxidoreductase</keyword>
<evidence type="ECO:0000256" key="1">
    <source>
        <dbReference type="ARBA" id="ARBA00023002"/>
    </source>
</evidence>
<dbReference type="Gene3D" id="3.40.920.10">
    <property type="entry name" value="Pyruvate-ferredoxin oxidoreductase, PFOR, domain III"/>
    <property type="match status" value="1"/>
</dbReference>
<protein>
    <submittedName>
        <fullName evidence="3">2-oxoacid:ferredoxin oxidoreductase subunit gamma</fullName>
    </submittedName>
</protein>
<gene>
    <name evidence="3" type="ORF">GPICK_06315</name>
</gene>
<reference evidence="3 4" key="1">
    <citation type="journal article" date="2015" name="Genome Announc.">
        <title>Complete Genome of Geobacter pickeringii G13T, a Metal-Reducing Isolate from Sedimentary Kaolin Deposits.</title>
        <authorList>
            <person name="Badalamenti J.P."/>
            <person name="Bond D.R."/>
        </authorList>
    </citation>
    <scope>NUCLEOTIDE SEQUENCE [LARGE SCALE GENOMIC DNA]</scope>
    <source>
        <strain evidence="3 4">G13</strain>
    </source>
</reference>
<dbReference type="Pfam" id="PF01558">
    <property type="entry name" value="POR"/>
    <property type="match status" value="1"/>
</dbReference>
<proteinExistence type="predicted"/>
<dbReference type="InterPro" id="IPR052554">
    <property type="entry name" value="2-oxoglutarate_synth_KorC"/>
</dbReference>
<dbReference type="InterPro" id="IPR019752">
    <property type="entry name" value="Pyrv/ketoisovalerate_OxRed_cat"/>
</dbReference>
<dbReference type="HOGENOM" id="CLU_087284_0_1_7"/>
<dbReference type="KEGG" id="gpi:GPICK_06315"/>
<dbReference type="EMBL" id="CP009788">
    <property type="protein sequence ID" value="AJE03034.1"/>
    <property type="molecule type" value="Genomic_DNA"/>
</dbReference>
<dbReference type="GO" id="GO:0016903">
    <property type="term" value="F:oxidoreductase activity, acting on the aldehyde or oxo group of donors"/>
    <property type="evidence" value="ECO:0007669"/>
    <property type="project" value="InterPro"/>
</dbReference>
<dbReference type="RefSeq" id="WP_039741430.1">
    <property type="nucleotide sequence ID" value="NZ_CP009788.1"/>
</dbReference>
<dbReference type="Proteomes" id="UP000057609">
    <property type="component" value="Chromosome"/>
</dbReference>
<keyword evidence="4" id="KW-1185">Reference proteome</keyword>